<dbReference type="RefSeq" id="WP_045971103.1">
    <property type="nucleotide sequence ID" value="NZ_CAWOYN010000109.1"/>
</dbReference>
<dbReference type="PANTHER" id="PTHR33420:SF12">
    <property type="entry name" value="FIMBRIN-LIKE PROTEIN FIMI-RELATED"/>
    <property type="match status" value="1"/>
</dbReference>
<dbReference type="Proteomes" id="UP000324170">
    <property type="component" value="Unassembled WGS sequence"/>
</dbReference>
<keyword evidence="5" id="KW-1133">Transmembrane helix</keyword>
<feature type="transmembrane region" description="Helical" evidence="5">
    <location>
        <begin position="12"/>
        <end position="32"/>
    </location>
</feature>
<comment type="caution">
    <text evidence="7">The sequence shown here is derived from an EMBL/GenBank/DDBJ whole genome shotgun (WGS) entry which is preliminary data.</text>
</comment>
<evidence type="ECO:0000256" key="4">
    <source>
        <dbReference type="ARBA" id="ARBA00023263"/>
    </source>
</evidence>
<evidence type="ECO:0000259" key="6">
    <source>
        <dbReference type="Pfam" id="PF00419"/>
    </source>
</evidence>
<keyword evidence="4" id="KW-0281">Fimbrium</keyword>
<dbReference type="PANTHER" id="PTHR33420">
    <property type="entry name" value="FIMBRIAL SUBUNIT ELFA-RELATED"/>
    <property type="match status" value="1"/>
</dbReference>
<dbReference type="InterPro" id="IPR000259">
    <property type="entry name" value="Adhesion_dom_fimbrial"/>
</dbReference>
<comment type="subcellular location">
    <subcellularLocation>
        <location evidence="1">Fimbrium</location>
    </subcellularLocation>
</comment>
<dbReference type="InterPro" id="IPR036937">
    <property type="entry name" value="Adhesion_dom_fimbrial_sf"/>
</dbReference>
<accession>A0ABY3NM93</accession>
<dbReference type="InterPro" id="IPR008966">
    <property type="entry name" value="Adhesion_dom_sf"/>
</dbReference>
<evidence type="ECO:0000256" key="3">
    <source>
        <dbReference type="ARBA" id="ARBA00022729"/>
    </source>
</evidence>
<proteinExistence type="inferred from homology"/>
<evidence type="ECO:0000256" key="2">
    <source>
        <dbReference type="ARBA" id="ARBA00006671"/>
    </source>
</evidence>
<evidence type="ECO:0000256" key="1">
    <source>
        <dbReference type="ARBA" id="ARBA00004561"/>
    </source>
</evidence>
<dbReference type="Pfam" id="PF00419">
    <property type="entry name" value="Fimbrial"/>
    <property type="match status" value="1"/>
</dbReference>
<sequence length="192" mass="19948">MHNINGIKMKLLIKSMTIVAIWGAMAVSAFAMNNTGNIKFSGKVTKGTCSTAVASGNGNVNMPDVGVGDFKNVGDAKGDTDFDILLSKCSVQSKNSSSVKVKFTGSTDGDNAKVLKNIAADTPAAGVGIGIYKKKDNSLIQIGNVPVEVDTLTSGETTKALKFIAKYVATKTPANITSGPVQAYAGFTVEYN</sequence>
<dbReference type="InterPro" id="IPR050263">
    <property type="entry name" value="Bact_Fimbrial_Adh_Pro"/>
</dbReference>
<comment type="similarity">
    <text evidence="2">Belongs to the fimbrial protein family.</text>
</comment>
<dbReference type="Gene3D" id="2.60.40.1090">
    <property type="entry name" value="Fimbrial-type adhesion domain"/>
    <property type="match status" value="1"/>
</dbReference>
<dbReference type="EMBL" id="VNHN01000109">
    <property type="protein sequence ID" value="TYO95013.1"/>
    <property type="molecule type" value="Genomic_DNA"/>
</dbReference>
<gene>
    <name evidence="7" type="ORF">LY16_03573</name>
</gene>
<reference evidence="7 8" key="1">
    <citation type="submission" date="2019-07" db="EMBL/GenBank/DDBJ databases">
        <title>Genomic Encyclopedia of Type Strains, Phase I: the one thousand microbial genomes (KMG-I) project.</title>
        <authorList>
            <person name="Kyrpides N."/>
        </authorList>
    </citation>
    <scope>NUCLEOTIDE SEQUENCE [LARGE SCALE GENOMIC DNA]</scope>
    <source>
        <strain evidence="7 8">DSM 17909</strain>
    </source>
</reference>
<name>A0ABY3NM93_9GAMM</name>
<protein>
    <submittedName>
        <fullName evidence="7">Major type 1 subunit fimbrin (Pilin)/minor fimbrial subunit</fullName>
    </submittedName>
</protein>
<dbReference type="SUPFAM" id="SSF49401">
    <property type="entry name" value="Bacterial adhesins"/>
    <property type="match status" value="1"/>
</dbReference>
<keyword evidence="8" id="KW-1185">Reference proteome</keyword>
<feature type="domain" description="Fimbrial-type adhesion" evidence="6">
    <location>
        <begin position="38"/>
        <end position="191"/>
    </location>
</feature>
<organism evidence="7 8">
    <name type="scientific">Xenorhabdus doucetiae</name>
    <dbReference type="NCBI Taxonomy" id="351671"/>
    <lineage>
        <taxon>Bacteria</taxon>
        <taxon>Pseudomonadati</taxon>
        <taxon>Pseudomonadota</taxon>
        <taxon>Gammaproteobacteria</taxon>
        <taxon>Enterobacterales</taxon>
        <taxon>Morganellaceae</taxon>
        <taxon>Xenorhabdus</taxon>
    </lineage>
</organism>
<evidence type="ECO:0000313" key="8">
    <source>
        <dbReference type="Proteomes" id="UP000324170"/>
    </source>
</evidence>
<evidence type="ECO:0000256" key="5">
    <source>
        <dbReference type="SAM" id="Phobius"/>
    </source>
</evidence>
<keyword evidence="5" id="KW-0812">Transmembrane</keyword>
<keyword evidence="3" id="KW-0732">Signal</keyword>
<keyword evidence="5" id="KW-0472">Membrane</keyword>
<evidence type="ECO:0000313" key="7">
    <source>
        <dbReference type="EMBL" id="TYO95013.1"/>
    </source>
</evidence>